<sequence>MDISLLPSPQLKNLPDVMLRKIVNSEGIVSSALSPGVKVQGHFSFSFPQVILEETINPVGNFEDSCLDFARAKINSNFRPSFSGYQFTSSTSNL</sequence>
<dbReference type="Proteomes" id="UP000239757">
    <property type="component" value="Unassembled WGS sequence"/>
</dbReference>
<gene>
    <name evidence="1" type="ORF">GOBAR_AA34249</name>
</gene>
<dbReference type="EMBL" id="KZ668982">
    <property type="protein sequence ID" value="PPR86441.1"/>
    <property type="molecule type" value="Genomic_DNA"/>
</dbReference>
<name>A0A2P5W5U1_GOSBA</name>
<accession>A0A2P5W5U1</accession>
<reference evidence="1 2" key="1">
    <citation type="submission" date="2015-01" db="EMBL/GenBank/DDBJ databases">
        <title>Genome of allotetraploid Gossypium barbadense reveals genomic plasticity and fiber elongation in cotton evolution.</title>
        <authorList>
            <person name="Chen X."/>
            <person name="Liu X."/>
            <person name="Zhao B."/>
            <person name="Zheng H."/>
            <person name="Hu Y."/>
            <person name="Lu G."/>
            <person name="Yang C."/>
            <person name="Chen J."/>
            <person name="Shan C."/>
            <person name="Zhang L."/>
            <person name="Zhou Y."/>
            <person name="Wang L."/>
            <person name="Guo W."/>
            <person name="Bai Y."/>
            <person name="Ruan J."/>
            <person name="Shangguan X."/>
            <person name="Mao Y."/>
            <person name="Jiang J."/>
            <person name="Zhu Y."/>
            <person name="Lei J."/>
            <person name="Kang H."/>
            <person name="Chen S."/>
            <person name="He X."/>
            <person name="Wang R."/>
            <person name="Wang Y."/>
            <person name="Chen J."/>
            <person name="Wang L."/>
            <person name="Yu S."/>
            <person name="Wang B."/>
            <person name="Wei J."/>
            <person name="Song S."/>
            <person name="Lu X."/>
            <person name="Gao Z."/>
            <person name="Gu W."/>
            <person name="Deng X."/>
            <person name="Ma D."/>
            <person name="Wang S."/>
            <person name="Liang W."/>
            <person name="Fang L."/>
            <person name="Cai C."/>
            <person name="Zhu X."/>
            <person name="Zhou B."/>
            <person name="Zhang Y."/>
            <person name="Chen Z."/>
            <person name="Xu S."/>
            <person name="Zhu R."/>
            <person name="Wang S."/>
            <person name="Zhang T."/>
            <person name="Zhao G."/>
        </authorList>
    </citation>
    <scope>NUCLEOTIDE SEQUENCE [LARGE SCALE GENOMIC DNA]</scope>
    <source>
        <strain evidence="2">cv. Xinhai21</strain>
        <tissue evidence="1">Leaf</tissue>
    </source>
</reference>
<proteinExistence type="predicted"/>
<dbReference type="AlphaFoldDB" id="A0A2P5W5U1"/>
<organism evidence="1 2">
    <name type="scientific">Gossypium barbadense</name>
    <name type="common">Sea Island cotton</name>
    <name type="synonym">Hibiscus barbadensis</name>
    <dbReference type="NCBI Taxonomy" id="3634"/>
    <lineage>
        <taxon>Eukaryota</taxon>
        <taxon>Viridiplantae</taxon>
        <taxon>Streptophyta</taxon>
        <taxon>Embryophyta</taxon>
        <taxon>Tracheophyta</taxon>
        <taxon>Spermatophyta</taxon>
        <taxon>Magnoliopsida</taxon>
        <taxon>eudicotyledons</taxon>
        <taxon>Gunneridae</taxon>
        <taxon>Pentapetalae</taxon>
        <taxon>rosids</taxon>
        <taxon>malvids</taxon>
        <taxon>Malvales</taxon>
        <taxon>Malvaceae</taxon>
        <taxon>Malvoideae</taxon>
        <taxon>Gossypium</taxon>
    </lineage>
</organism>
<evidence type="ECO:0000313" key="2">
    <source>
        <dbReference type="Proteomes" id="UP000239757"/>
    </source>
</evidence>
<evidence type="ECO:0000313" key="1">
    <source>
        <dbReference type="EMBL" id="PPR86441.1"/>
    </source>
</evidence>
<protein>
    <submittedName>
        <fullName evidence="1">Uncharacterized protein</fullName>
    </submittedName>
</protein>